<dbReference type="EMBL" id="NGKW01000003">
    <property type="protein sequence ID" value="OTN93634.1"/>
    <property type="molecule type" value="Genomic_DNA"/>
</dbReference>
<protein>
    <submittedName>
        <fullName evidence="1">Uncharacterized protein</fullName>
    </submittedName>
</protein>
<organism evidence="1 2">
    <name type="scientific">Enterococcus faecium</name>
    <name type="common">Streptococcus faecium</name>
    <dbReference type="NCBI Taxonomy" id="1352"/>
    <lineage>
        <taxon>Bacteria</taxon>
        <taxon>Bacillati</taxon>
        <taxon>Bacillota</taxon>
        <taxon>Bacilli</taxon>
        <taxon>Lactobacillales</taxon>
        <taxon>Enterococcaceae</taxon>
        <taxon>Enterococcus</taxon>
    </lineage>
</organism>
<dbReference type="AlphaFoldDB" id="A0A242BDR4"/>
<dbReference type="Proteomes" id="UP000194885">
    <property type="component" value="Unassembled WGS sequence"/>
</dbReference>
<dbReference type="RefSeq" id="WP_086323353.1">
    <property type="nucleotide sequence ID" value="NZ_NGKW01000003.1"/>
</dbReference>
<comment type="caution">
    <text evidence="1">The sequence shown here is derived from an EMBL/GenBank/DDBJ whole genome shotgun (WGS) entry which is preliminary data.</text>
</comment>
<sequence>MSETIKKEERYGREIFEAISYSKEFPVPKKKLLHSFNVIIKELEPLLEKEELEEYIQAKKFVQKLPEFAIEPICVLVVQQYENLDPFS</sequence>
<gene>
    <name evidence="1" type="ORF">A5810_001510</name>
</gene>
<evidence type="ECO:0000313" key="2">
    <source>
        <dbReference type="Proteomes" id="UP000194885"/>
    </source>
</evidence>
<accession>A0A242BDR4</accession>
<proteinExistence type="predicted"/>
<name>A0A242BDR4_ENTFC</name>
<evidence type="ECO:0000313" key="1">
    <source>
        <dbReference type="EMBL" id="OTN93634.1"/>
    </source>
</evidence>
<reference evidence="1 2" key="1">
    <citation type="submission" date="2017-05" db="EMBL/GenBank/DDBJ databases">
        <title>The Genome Sequence of Enterococcus faecium 7H8_DIV0219.</title>
        <authorList>
            <consortium name="The Broad Institute Genomics Platform"/>
            <consortium name="The Broad Institute Genomic Center for Infectious Diseases"/>
            <person name="Earl A."/>
            <person name="Manson A."/>
            <person name="Schwartman J."/>
            <person name="Gilmore M."/>
            <person name="Abouelleil A."/>
            <person name="Cao P."/>
            <person name="Chapman S."/>
            <person name="Cusick C."/>
            <person name="Shea T."/>
            <person name="Young S."/>
            <person name="Neafsey D."/>
            <person name="Nusbaum C."/>
            <person name="Birren B."/>
        </authorList>
    </citation>
    <scope>NUCLEOTIDE SEQUENCE [LARGE SCALE GENOMIC DNA]</scope>
    <source>
        <strain evidence="1 2">7H8_DIV0219</strain>
    </source>
</reference>